<feature type="domain" description="NAD-dependent epimerase/dehydratase" evidence="4">
    <location>
        <begin position="9"/>
        <end position="174"/>
    </location>
</feature>
<organism evidence="5">
    <name type="scientific">freshwater metagenome</name>
    <dbReference type="NCBI Taxonomy" id="449393"/>
    <lineage>
        <taxon>unclassified sequences</taxon>
        <taxon>metagenomes</taxon>
        <taxon>ecological metagenomes</taxon>
    </lineage>
</organism>
<dbReference type="AlphaFoldDB" id="A0A6J6F0F3"/>
<dbReference type="EMBL" id="CAEZTT010000132">
    <property type="protein sequence ID" value="CAB4582430.1"/>
    <property type="molecule type" value="Genomic_DNA"/>
</dbReference>
<dbReference type="InterPro" id="IPR001509">
    <property type="entry name" value="Epimerase_deHydtase"/>
</dbReference>
<name>A0A6J6F0F3_9ZZZZ</name>
<proteinExistence type="inferred from homology"/>
<evidence type="ECO:0000256" key="1">
    <source>
        <dbReference type="ARBA" id="ARBA00007637"/>
    </source>
</evidence>
<reference evidence="5" key="1">
    <citation type="submission" date="2020-05" db="EMBL/GenBank/DDBJ databases">
        <authorList>
            <person name="Chiriac C."/>
            <person name="Salcher M."/>
            <person name="Ghai R."/>
            <person name="Kavagutti S V."/>
        </authorList>
    </citation>
    <scope>NUCLEOTIDE SEQUENCE</scope>
</reference>
<dbReference type="GO" id="GO:0016491">
    <property type="term" value="F:oxidoreductase activity"/>
    <property type="evidence" value="ECO:0007669"/>
    <property type="project" value="UniProtKB-KW"/>
</dbReference>
<dbReference type="SUPFAM" id="SSF51735">
    <property type="entry name" value="NAD(P)-binding Rossmann-fold domains"/>
    <property type="match status" value="1"/>
</dbReference>
<dbReference type="PANTHER" id="PTHR43103:SF5">
    <property type="entry name" value="4-EPIMERASE, PUTATIVE (AFU_ORTHOLOGUE AFUA_7G00360)-RELATED"/>
    <property type="match status" value="1"/>
</dbReference>
<keyword evidence="2" id="KW-0560">Oxidoreductase</keyword>
<protein>
    <submittedName>
        <fullName evidence="5">Unannotated protein</fullName>
    </submittedName>
</protein>
<dbReference type="InterPro" id="IPR036291">
    <property type="entry name" value="NAD(P)-bd_dom_sf"/>
</dbReference>
<dbReference type="Pfam" id="PF01370">
    <property type="entry name" value="Epimerase"/>
    <property type="match status" value="1"/>
</dbReference>
<evidence type="ECO:0000313" key="5">
    <source>
        <dbReference type="EMBL" id="CAB4582430.1"/>
    </source>
</evidence>
<evidence type="ECO:0000256" key="2">
    <source>
        <dbReference type="ARBA" id="ARBA00023002"/>
    </source>
</evidence>
<evidence type="ECO:0000256" key="3">
    <source>
        <dbReference type="ARBA" id="ARBA00023027"/>
    </source>
</evidence>
<dbReference type="Gene3D" id="3.40.50.720">
    <property type="entry name" value="NAD(P)-binding Rossmann-like Domain"/>
    <property type="match status" value="1"/>
</dbReference>
<gene>
    <name evidence="5" type="ORF">UFOPK1726_01020</name>
</gene>
<dbReference type="PANTHER" id="PTHR43103">
    <property type="entry name" value="NUCLEOSIDE-DIPHOSPHATE-SUGAR EPIMERASE"/>
    <property type="match status" value="1"/>
</dbReference>
<keyword evidence="3" id="KW-0520">NAD</keyword>
<accession>A0A6J6F0F3</accession>
<evidence type="ECO:0000259" key="4">
    <source>
        <dbReference type="Pfam" id="PF01370"/>
    </source>
</evidence>
<comment type="similarity">
    <text evidence="1">Belongs to the NAD(P)-dependent epimerase/dehydratase family.</text>
</comment>
<sequence>MVGNKQMTILVTGSAGLLGSAICDFLAASEVPFQTLDLNPKAHPGATNHFIGLATDQQLVQQAIGGVDAVIHLAAIRNPNYGTPVAVFSNALATFTVLDAAASANVKRAVIASSFSATGLPFGQLPVELPKLPIDESFTNQISDPYALSKNIDELTAAYLTKRFDMRIVALRYPYIGDHIELLPKRYAQFAADPSLGKKELWTYIDTRDAAYVAVDSIVNEDIAPGSFFVSANNLLGPHSAQDLVAQFYPETKLSSSHGKFDSFVDFSSATSALHFQPQHNYPNEMS</sequence>